<organism evidence="2 3">
    <name type="scientific">Iodidimonas muriae</name>
    <dbReference type="NCBI Taxonomy" id="261467"/>
    <lineage>
        <taxon>Bacteria</taxon>
        <taxon>Pseudomonadati</taxon>
        <taxon>Pseudomonadota</taxon>
        <taxon>Alphaproteobacteria</taxon>
        <taxon>Iodidimonadales</taxon>
        <taxon>Iodidimonadaceae</taxon>
        <taxon>Iodidimonas</taxon>
    </lineage>
</organism>
<feature type="region of interest" description="Disordered" evidence="1">
    <location>
        <begin position="1"/>
        <end position="22"/>
    </location>
</feature>
<keyword evidence="3" id="KW-1185">Reference proteome</keyword>
<protein>
    <recommendedName>
        <fullName evidence="4">DUF3606 domain-containing protein</fullName>
    </recommendedName>
</protein>
<accession>A0ABQ2LET8</accession>
<name>A0ABQ2LET8_9PROT</name>
<dbReference type="Proteomes" id="UP000602381">
    <property type="component" value="Unassembled WGS sequence"/>
</dbReference>
<feature type="region of interest" description="Disordered" evidence="1">
    <location>
        <begin position="46"/>
        <end position="66"/>
    </location>
</feature>
<sequence>MLKIFRRKHTDPVTEPTDALEGGDSLTDIVIRSGLTAVEAEALLQPSGTASDRPSLDMVRAARSVA</sequence>
<evidence type="ECO:0000256" key="1">
    <source>
        <dbReference type="SAM" id="MobiDB-lite"/>
    </source>
</evidence>
<comment type="caution">
    <text evidence="2">The sequence shown here is derived from an EMBL/GenBank/DDBJ whole genome shotgun (WGS) entry which is preliminary data.</text>
</comment>
<dbReference type="RefSeq" id="WP_150005556.1">
    <property type="nucleotide sequence ID" value="NZ_BMOV01000008.1"/>
</dbReference>
<proteinExistence type="predicted"/>
<evidence type="ECO:0008006" key="4">
    <source>
        <dbReference type="Google" id="ProtNLM"/>
    </source>
</evidence>
<reference evidence="3" key="1">
    <citation type="journal article" date="2019" name="Int. J. Syst. Evol. Microbiol.">
        <title>The Global Catalogue of Microorganisms (GCM) 10K type strain sequencing project: providing services to taxonomists for standard genome sequencing and annotation.</title>
        <authorList>
            <consortium name="The Broad Institute Genomics Platform"/>
            <consortium name="The Broad Institute Genome Sequencing Center for Infectious Disease"/>
            <person name="Wu L."/>
            <person name="Ma J."/>
        </authorList>
    </citation>
    <scope>NUCLEOTIDE SEQUENCE [LARGE SCALE GENOMIC DNA]</scope>
    <source>
        <strain evidence="3">JCM 17843</strain>
    </source>
</reference>
<dbReference type="EMBL" id="BMOV01000008">
    <property type="protein sequence ID" value="GGO14493.1"/>
    <property type="molecule type" value="Genomic_DNA"/>
</dbReference>
<gene>
    <name evidence="2" type="ORF">GCM10007972_21700</name>
</gene>
<evidence type="ECO:0000313" key="2">
    <source>
        <dbReference type="EMBL" id="GGO14493.1"/>
    </source>
</evidence>
<evidence type="ECO:0000313" key="3">
    <source>
        <dbReference type="Proteomes" id="UP000602381"/>
    </source>
</evidence>